<sequence>MLRVIAAESLFGAASEEPARSYRPDILDNYQELLAGRVDASDYLI</sequence>
<accession>A0A1U7P325</accession>
<dbReference type="AlphaFoldDB" id="A0A1U7P325"/>
<dbReference type="Proteomes" id="UP000186607">
    <property type="component" value="Unassembled WGS sequence"/>
</dbReference>
<evidence type="ECO:0000313" key="2">
    <source>
        <dbReference type="Proteomes" id="UP000186607"/>
    </source>
</evidence>
<dbReference type="EMBL" id="MSTI01000028">
    <property type="protein sequence ID" value="OLV19564.1"/>
    <property type="molecule type" value="Genomic_DNA"/>
</dbReference>
<gene>
    <name evidence="1" type="ORF">BOO71_0002431</name>
</gene>
<comment type="caution">
    <text evidence="1">The sequence shown here is derived from an EMBL/GenBank/DDBJ whole genome shotgun (WGS) entry which is preliminary data.</text>
</comment>
<organism evidence="1 2">
    <name type="scientific">Deinococcus marmoris</name>
    <dbReference type="NCBI Taxonomy" id="249408"/>
    <lineage>
        <taxon>Bacteria</taxon>
        <taxon>Thermotogati</taxon>
        <taxon>Deinococcota</taxon>
        <taxon>Deinococci</taxon>
        <taxon>Deinococcales</taxon>
        <taxon>Deinococcaceae</taxon>
        <taxon>Deinococcus</taxon>
    </lineage>
</organism>
<protein>
    <submittedName>
        <fullName evidence="1">Uncharacterized protein</fullName>
    </submittedName>
</protein>
<name>A0A1U7P325_9DEIO</name>
<keyword evidence="2" id="KW-1185">Reference proteome</keyword>
<proteinExistence type="predicted"/>
<reference evidence="1 2" key="1">
    <citation type="submission" date="2017-01" db="EMBL/GenBank/DDBJ databases">
        <title>Genome Analysis of Deinococcus marmoris KOPRI26562.</title>
        <authorList>
            <person name="Kim J.H."/>
            <person name="Oh H.-M."/>
        </authorList>
    </citation>
    <scope>NUCLEOTIDE SEQUENCE [LARGE SCALE GENOMIC DNA]</scope>
    <source>
        <strain evidence="1 2">KOPRI26562</strain>
    </source>
</reference>
<evidence type="ECO:0000313" key="1">
    <source>
        <dbReference type="EMBL" id="OLV19564.1"/>
    </source>
</evidence>